<name>A0AAW1KKY9_POPJA</name>
<dbReference type="Pfam" id="PF17919">
    <property type="entry name" value="RT_RNaseH_2"/>
    <property type="match status" value="1"/>
</dbReference>
<keyword evidence="2" id="KW-0808">Transferase</keyword>
<dbReference type="FunFam" id="3.30.70.270:FF:000020">
    <property type="entry name" value="Transposon Tf2-6 polyprotein-like Protein"/>
    <property type="match status" value="1"/>
</dbReference>
<dbReference type="SUPFAM" id="SSF56672">
    <property type="entry name" value="DNA/RNA polymerases"/>
    <property type="match status" value="1"/>
</dbReference>
<dbReference type="PANTHER" id="PTHR34072">
    <property type="entry name" value="ENZYMATIC POLYPROTEIN-RELATED"/>
    <property type="match status" value="1"/>
</dbReference>
<organism evidence="7 8">
    <name type="scientific">Popillia japonica</name>
    <name type="common">Japanese beetle</name>
    <dbReference type="NCBI Taxonomy" id="7064"/>
    <lineage>
        <taxon>Eukaryota</taxon>
        <taxon>Metazoa</taxon>
        <taxon>Ecdysozoa</taxon>
        <taxon>Arthropoda</taxon>
        <taxon>Hexapoda</taxon>
        <taxon>Insecta</taxon>
        <taxon>Pterygota</taxon>
        <taxon>Neoptera</taxon>
        <taxon>Endopterygota</taxon>
        <taxon>Coleoptera</taxon>
        <taxon>Polyphaga</taxon>
        <taxon>Scarabaeiformia</taxon>
        <taxon>Scarabaeidae</taxon>
        <taxon>Rutelinae</taxon>
        <taxon>Popillia</taxon>
    </lineage>
</organism>
<evidence type="ECO:0000256" key="3">
    <source>
        <dbReference type="ARBA" id="ARBA00022722"/>
    </source>
</evidence>
<dbReference type="EMBL" id="JASPKY010000212">
    <property type="protein sequence ID" value="KAK9720231.1"/>
    <property type="molecule type" value="Genomic_DNA"/>
</dbReference>
<keyword evidence="2" id="KW-0548">Nucleotidyltransferase</keyword>
<dbReference type="GO" id="GO:0004519">
    <property type="term" value="F:endonuclease activity"/>
    <property type="evidence" value="ECO:0007669"/>
    <property type="project" value="UniProtKB-KW"/>
</dbReference>
<evidence type="ECO:0000313" key="7">
    <source>
        <dbReference type="EMBL" id="KAK9720231.1"/>
    </source>
</evidence>
<dbReference type="InterPro" id="IPR043128">
    <property type="entry name" value="Rev_trsase/Diguanyl_cyclase"/>
</dbReference>
<dbReference type="InterPro" id="IPR043502">
    <property type="entry name" value="DNA/RNA_pol_sf"/>
</dbReference>
<keyword evidence="5 7" id="KW-0695">RNA-directed DNA polymerase</keyword>
<keyword evidence="4" id="KW-0255">Endonuclease</keyword>
<evidence type="ECO:0000256" key="2">
    <source>
        <dbReference type="ARBA" id="ARBA00022695"/>
    </source>
</evidence>
<evidence type="ECO:0000256" key="5">
    <source>
        <dbReference type="ARBA" id="ARBA00022918"/>
    </source>
</evidence>
<dbReference type="FunFam" id="3.10.20.370:FF:000001">
    <property type="entry name" value="Retrovirus-related Pol polyprotein from transposon 17.6-like protein"/>
    <property type="match status" value="1"/>
</dbReference>
<keyword evidence="4" id="KW-0378">Hydrolase</keyword>
<sequence>MQTLNSAQILHNIPDNYMLETARTKLTDGAYHWYQVRKSKIHSWQDFIENFEPTFIMEEPTSDKYKRMTQRIQGKRESLNSYFHEKVRMCEELKFSFCELKREILIGVWSRTLCEAMMAKQHFTTDHLLHDMHKFLNIESKRVGRMALMHNRPVEKLRLEKCRFLMTSVDYLGYKVCNGTIEITDSKTKSIQNFPIPCSRKDVKSFIGLASYFRKFVKGKFVKGYSIIAKPLTDLLRAQNEFVFGEKELATFKTVKVALTNFPILRIYDPNLEIEVHTDASIYDPNLEIEVHTDASTKGYGAVLLQKYEDRFHPVYYFSGKTTETESKYHSFDLEMLAIIKTLEKFREYLL</sequence>
<feature type="domain" description="Reverse transcriptase/retrotransposon-derived protein RNase H-like" evidence="6">
    <location>
        <begin position="282"/>
        <end position="350"/>
    </location>
</feature>
<dbReference type="InterPro" id="IPR041577">
    <property type="entry name" value="RT_RNaseH_2"/>
</dbReference>
<evidence type="ECO:0000259" key="6">
    <source>
        <dbReference type="Pfam" id="PF17919"/>
    </source>
</evidence>
<evidence type="ECO:0000256" key="1">
    <source>
        <dbReference type="ARBA" id="ARBA00012493"/>
    </source>
</evidence>
<dbReference type="Gene3D" id="3.10.20.370">
    <property type="match status" value="1"/>
</dbReference>
<reference evidence="7 8" key="1">
    <citation type="journal article" date="2024" name="BMC Genomics">
        <title>De novo assembly and annotation of Popillia japonica's genome with initial clues to its potential as an invasive pest.</title>
        <authorList>
            <person name="Cucini C."/>
            <person name="Boschi S."/>
            <person name="Funari R."/>
            <person name="Cardaioli E."/>
            <person name="Iannotti N."/>
            <person name="Marturano G."/>
            <person name="Paoli F."/>
            <person name="Bruttini M."/>
            <person name="Carapelli A."/>
            <person name="Frati F."/>
            <person name="Nardi F."/>
        </authorList>
    </citation>
    <scope>NUCLEOTIDE SEQUENCE [LARGE SCALE GENOMIC DNA]</scope>
    <source>
        <strain evidence="7">DMR45628</strain>
    </source>
</reference>
<accession>A0AAW1KKY9</accession>
<evidence type="ECO:0000313" key="8">
    <source>
        <dbReference type="Proteomes" id="UP001458880"/>
    </source>
</evidence>
<dbReference type="EC" id="2.7.7.49" evidence="1"/>
<dbReference type="GO" id="GO:0003964">
    <property type="term" value="F:RNA-directed DNA polymerase activity"/>
    <property type="evidence" value="ECO:0007669"/>
    <property type="project" value="UniProtKB-KW"/>
</dbReference>
<comment type="caution">
    <text evidence="7">The sequence shown here is derived from an EMBL/GenBank/DDBJ whole genome shotgun (WGS) entry which is preliminary data.</text>
</comment>
<keyword evidence="8" id="KW-1185">Reference proteome</keyword>
<dbReference type="PANTHER" id="PTHR34072:SF52">
    <property type="entry name" value="RIBONUCLEASE H"/>
    <property type="match status" value="1"/>
</dbReference>
<evidence type="ECO:0000256" key="4">
    <source>
        <dbReference type="ARBA" id="ARBA00022759"/>
    </source>
</evidence>
<proteinExistence type="predicted"/>
<keyword evidence="3" id="KW-0540">Nuclease</keyword>
<gene>
    <name evidence="7" type="ORF">QE152_g22172</name>
</gene>
<dbReference type="Proteomes" id="UP001458880">
    <property type="component" value="Unassembled WGS sequence"/>
</dbReference>
<dbReference type="Gene3D" id="3.30.70.270">
    <property type="match status" value="1"/>
</dbReference>
<dbReference type="AlphaFoldDB" id="A0AAW1KKY9"/>
<protein>
    <recommendedName>
        <fullName evidence="1">RNA-directed DNA polymerase</fullName>
        <ecNumber evidence="1">2.7.7.49</ecNumber>
    </recommendedName>
</protein>